<feature type="compositionally biased region" description="Low complexity" evidence="1">
    <location>
        <begin position="536"/>
        <end position="548"/>
    </location>
</feature>
<feature type="compositionally biased region" description="Polar residues" evidence="1">
    <location>
        <begin position="415"/>
        <end position="440"/>
    </location>
</feature>
<feature type="region of interest" description="Disordered" evidence="1">
    <location>
        <begin position="535"/>
        <end position="557"/>
    </location>
</feature>
<proteinExistence type="predicted"/>
<feature type="region of interest" description="Disordered" evidence="1">
    <location>
        <begin position="574"/>
        <end position="595"/>
    </location>
</feature>
<gene>
    <name evidence="3" type="primary">LOC121398307</name>
</gene>
<sequence>MARPHTGQLGAHNHSRRVPNSIRQPTSSHLQTLINTKKLIQKTRSDYNSKRAETKQCHCTNTCRRTLQRFLLESLFGLKEGGYLQTSIKPKNLKQAGVQTEIPHGVHSVGGDVNDPQLFHGQGRPSGCLLACTHQEGIPTISTVHGARGTLPIQGSSFRPFHGTPSVHENTQPIDCTPQASRNLSHTLSGRPPNQSSVLRPESQRHPNLCHNTPTTRLDNKLQKKSPHTHTANSVFGNVVRLIPSDYISALGEDSNNRTRCSTSLHSDHHFSGTLPPVIRLHVSSIGSTAFRQIPHERLSESLSTPLGQEPLKLVATNSTYHASQTFTDLVDNTSKSFSRQDMGLTPVDRTDHGHQPHRLGGNLATSNLPRDMVPSGIKTSYKRVGNQSNPKCHSSLVSRLTKHATTHSVRQCHRSSLPQQAGGNPQQQSDEGGSANTHLGRTSCSSHLCSLYSGRTKLGGGLPQPPADRPGRVVSPLGRLRAVGNQMGKARHRHVCVKTQFQSSYLLRQVTGPEGGLRRRISDTVDFQASLCLPSTSTSSKSDTQDTAGTDRNHSHCPGLAAETLVLRTHQHVSSSTMAAASHTRFAHSRTDKA</sequence>
<feature type="compositionally biased region" description="Basic residues" evidence="1">
    <location>
        <begin position="401"/>
        <end position="414"/>
    </location>
</feature>
<dbReference type="Proteomes" id="UP000186698">
    <property type="component" value="Chromosome 9_10L"/>
</dbReference>
<dbReference type="AlphaFoldDB" id="A0A8J1LX52"/>
<protein>
    <submittedName>
        <fullName evidence="3">Uncharacterized protein LOC121398307</fullName>
    </submittedName>
</protein>
<dbReference type="RefSeq" id="XP_041433320.1">
    <property type="nucleotide sequence ID" value="XM_041577386.1"/>
</dbReference>
<feature type="region of interest" description="Disordered" evidence="1">
    <location>
        <begin position="162"/>
        <end position="232"/>
    </location>
</feature>
<dbReference type="PANTHER" id="PTHR33066:SF2">
    <property type="entry name" value="FILAGGRIN-2-LIKE"/>
    <property type="match status" value="1"/>
</dbReference>
<dbReference type="GeneID" id="121398307"/>
<name>A0A8J1LX52_XENLA</name>
<dbReference type="KEGG" id="xla:121398307"/>
<evidence type="ECO:0000313" key="2">
    <source>
        <dbReference type="Proteomes" id="UP000186698"/>
    </source>
</evidence>
<reference evidence="3" key="1">
    <citation type="submission" date="2025-08" db="UniProtKB">
        <authorList>
            <consortium name="RefSeq"/>
        </authorList>
    </citation>
    <scope>IDENTIFICATION</scope>
    <source>
        <strain evidence="3">J_2021</strain>
        <tissue evidence="3">Erythrocytes</tissue>
    </source>
</reference>
<keyword evidence="2" id="KW-1185">Reference proteome</keyword>
<feature type="region of interest" description="Disordered" evidence="1">
    <location>
        <begin position="1"/>
        <end position="28"/>
    </location>
</feature>
<feature type="compositionally biased region" description="Polar residues" evidence="1">
    <location>
        <begin position="167"/>
        <end position="198"/>
    </location>
</feature>
<feature type="compositionally biased region" description="Polar residues" evidence="1">
    <location>
        <begin position="386"/>
        <end position="399"/>
    </location>
</feature>
<evidence type="ECO:0000256" key="1">
    <source>
        <dbReference type="SAM" id="MobiDB-lite"/>
    </source>
</evidence>
<dbReference type="PANTHER" id="PTHR33066">
    <property type="entry name" value="INTEGRASE_SAM-LIKE_N DOMAIN-CONTAINING PROTEIN"/>
    <property type="match status" value="1"/>
</dbReference>
<organism evidence="2 3">
    <name type="scientific">Xenopus laevis</name>
    <name type="common">African clawed frog</name>
    <dbReference type="NCBI Taxonomy" id="8355"/>
    <lineage>
        <taxon>Eukaryota</taxon>
        <taxon>Metazoa</taxon>
        <taxon>Chordata</taxon>
        <taxon>Craniata</taxon>
        <taxon>Vertebrata</taxon>
        <taxon>Euteleostomi</taxon>
        <taxon>Amphibia</taxon>
        <taxon>Batrachia</taxon>
        <taxon>Anura</taxon>
        <taxon>Pipoidea</taxon>
        <taxon>Pipidae</taxon>
        <taxon>Xenopodinae</taxon>
        <taxon>Xenopus</taxon>
        <taxon>Xenopus</taxon>
    </lineage>
</organism>
<evidence type="ECO:0000313" key="3">
    <source>
        <dbReference type="RefSeq" id="XP_041433320.1"/>
    </source>
</evidence>
<accession>A0A8J1LX52</accession>
<feature type="region of interest" description="Disordered" evidence="1">
    <location>
        <begin position="345"/>
        <end position="440"/>
    </location>
</feature>